<dbReference type="SUPFAM" id="SSF51197">
    <property type="entry name" value="Clavaminate synthase-like"/>
    <property type="match status" value="1"/>
</dbReference>
<proteinExistence type="predicted"/>
<protein>
    <submittedName>
        <fullName evidence="6">Alpha-ketoglutarate-dependent taurine dioxygenase</fullName>
    </submittedName>
</protein>
<accession>A0A2T0N472</accession>
<evidence type="ECO:0000313" key="6">
    <source>
        <dbReference type="EMBL" id="PRX66984.1"/>
    </source>
</evidence>
<keyword evidence="2" id="KW-0560">Oxidoreductase</keyword>
<keyword evidence="6" id="KW-0223">Dioxygenase</keyword>
<dbReference type="Gene3D" id="3.60.130.10">
    <property type="entry name" value="Clavaminate synthase-like"/>
    <property type="match status" value="1"/>
</dbReference>
<keyword evidence="7" id="KW-1185">Reference proteome</keyword>
<comment type="cofactor">
    <cofactor evidence="1">
        <name>Fe(2+)</name>
        <dbReference type="ChEBI" id="CHEBI:29033"/>
    </cofactor>
</comment>
<organism evidence="6 7">
    <name type="scientific">Nonomuraea fuscirosea</name>
    <dbReference type="NCBI Taxonomy" id="1291556"/>
    <lineage>
        <taxon>Bacteria</taxon>
        <taxon>Bacillati</taxon>
        <taxon>Actinomycetota</taxon>
        <taxon>Actinomycetes</taxon>
        <taxon>Streptosporangiales</taxon>
        <taxon>Streptosporangiaceae</taxon>
        <taxon>Nonomuraea</taxon>
    </lineage>
</organism>
<reference evidence="6 7" key="1">
    <citation type="submission" date="2018-03" db="EMBL/GenBank/DDBJ databases">
        <title>Genomic Encyclopedia of Type Strains, Phase III (KMG-III): the genomes of soil and plant-associated and newly described type strains.</title>
        <authorList>
            <person name="Whitman W."/>
        </authorList>
    </citation>
    <scope>NUCLEOTIDE SEQUENCE [LARGE SCALE GENOMIC DNA]</scope>
    <source>
        <strain evidence="6 7">CGMCC 4.7104</strain>
    </source>
</reference>
<comment type="caution">
    <text evidence="6">The sequence shown here is derived from an EMBL/GenBank/DDBJ whole genome shotgun (WGS) entry which is preliminary data.</text>
</comment>
<evidence type="ECO:0000256" key="3">
    <source>
        <dbReference type="ARBA" id="ARBA00023004"/>
    </source>
</evidence>
<dbReference type="PANTHER" id="PTHR10696:SF56">
    <property type="entry name" value="TAUD_TFDA-LIKE DOMAIN-CONTAINING PROTEIN"/>
    <property type="match status" value="1"/>
</dbReference>
<evidence type="ECO:0000259" key="5">
    <source>
        <dbReference type="Pfam" id="PF02668"/>
    </source>
</evidence>
<gene>
    <name evidence="6" type="ORF">B0I32_105424</name>
</gene>
<dbReference type="GO" id="GO:0051213">
    <property type="term" value="F:dioxygenase activity"/>
    <property type="evidence" value="ECO:0007669"/>
    <property type="project" value="UniProtKB-KW"/>
</dbReference>
<dbReference type="PANTHER" id="PTHR10696">
    <property type="entry name" value="GAMMA-BUTYROBETAINE HYDROXYLASE-RELATED"/>
    <property type="match status" value="1"/>
</dbReference>
<evidence type="ECO:0000313" key="7">
    <source>
        <dbReference type="Proteomes" id="UP000238312"/>
    </source>
</evidence>
<sequence length="237" mass="25964">MNEMNFTAARRHLVEQGWAVLRTGLCFADGGAVDHTKILSLARRFGAPSRRDAGREIWPVRPSRTDAAATLSERAGAVDFHTDAAYRSRPEDLVCLFVVRPAADGGLTLLLDAATVDAELRRHALGERVLAALGEPRWGWRVPEAFSGGPADVSPRAAVMPGDGTVRWRGDNLVGLTPEQRKVATWFGSLLKVVPGAVRLEHRPGDVIVIDNHRVMHGRTSFQDAARLLLRVRLWAS</sequence>
<dbReference type="Proteomes" id="UP000238312">
    <property type="component" value="Unassembled WGS sequence"/>
</dbReference>
<evidence type="ECO:0000256" key="4">
    <source>
        <dbReference type="ARBA" id="ARBA00023194"/>
    </source>
</evidence>
<dbReference type="GO" id="GO:0017000">
    <property type="term" value="P:antibiotic biosynthetic process"/>
    <property type="evidence" value="ECO:0007669"/>
    <property type="project" value="UniProtKB-KW"/>
</dbReference>
<keyword evidence="3" id="KW-0408">Iron</keyword>
<dbReference type="EMBL" id="PVNG01000005">
    <property type="protein sequence ID" value="PRX66984.1"/>
    <property type="molecule type" value="Genomic_DNA"/>
</dbReference>
<dbReference type="InterPro" id="IPR042098">
    <property type="entry name" value="TauD-like_sf"/>
</dbReference>
<feature type="domain" description="TauD/TfdA-like" evidence="5">
    <location>
        <begin position="9"/>
        <end position="232"/>
    </location>
</feature>
<name>A0A2T0N472_9ACTN</name>
<dbReference type="InterPro" id="IPR050411">
    <property type="entry name" value="AlphaKG_dependent_hydroxylases"/>
</dbReference>
<dbReference type="AlphaFoldDB" id="A0A2T0N472"/>
<evidence type="ECO:0000256" key="2">
    <source>
        <dbReference type="ARBA" id="ARBA00023002"/>
    </source>
</evidence>
<evidence type="ECO:0000256" key="1">
    <source>
        <dbReference type="ARBA" id="ARBA00001954"/>
    </source>
</evidence>
<keyword evidence="4" id="KW-0045">Antibiotic biosynthesis</keyword>
<dbReference type="InterPro" id="IPR003819">
    <property type="entry name" value="TauD/TfdA-like"/>
</dbReference>
<dbReference type="Pfam" id="PF02668">
    <property type="entry name" value="TauD"/>
    <property type="match status" value="1"/>
</dbReference>